<sequence length="431" mass="48376">MSHPLVAAVWEQLGRRDLANILREIIGQHAVDIAVLQAQDDQASKIEPLTRSVFWIKTIFDAQRTRLQELVTTHDAPTSNHSPYLLPSDAIFSTLMYLVQVKSKLFPCNKPVAPGLMCYRHFIAHTLLAGIRLLVLRGDDISAEDKFNLERAMAAAWQHPDLTGAELFLINDLLPRAVYSTGSLEFSGFRMAHLTQDGKNPPVIPGLERLDGNPESLITDLLTALIRNKAATLAPFCWLYDILCSAESGLIQCHINWRRTSQLEGPSSPAADTIDDTLDQARNTRTKLVRTVLAAFDDEFEVPSLQVLSTVILSQSADDHPPLQTRRIRDNWARLAPMREFWEASLGHLIRWLINRRVQTWDSNGELDANNHDYQAHLAEWLQASPLPGANPLTETRADSVYMVDCPAGHAVPRKFLDERVRSSDPCAYEV</sequence>
<reference evidence="1 2" key="1">
    <citation type="submission" date="2017-12" db="EMBL/GenBank/DDBJ databases">
        <authorList>
            <consortium name="DOE Joint Genome Institute"/>
            <person name="Haridas S."/>
            <person name="Kjaerbolling I."/>
            <person name="Vesth T.C."/>
            <person name="Frisvad J.C."/>
            <person name="Nybo J.L."/>
            <person name="Theobald S."/>
            <person name="Kuo A."/>
            <person name="Bowyer P."/>
            <person name="Matsuda Y."/>
            <person name="Mondo S."/>
            <person name="Lyhne E.K."/>
            <person name="Kogle M.E."/>
            <person name="Clum A."/>
            <person name="Lipzen A."/>
            <person name="Salamov A."/>
            <person name="Ngan C.Y."/>
            <person name="Daum C."/>
            <person name="Chiniquy J."/>
            <person name="Barry K."/>
            <person name="LaButti K."/>
            <person name="Simmons B.A."/>
            <person name="Magnuson J.K."/>
            <person name="Mortensen U.H."/>
            <person name="Larsen T.O."/>
            <person name="Grigoriev I.V."/>
            <person name="Baker S.E."/>
            <person name="Andersen M.R."/>
            <person name="Nordberg H.P."/>
            <person name="Cantor M.N."/>
            <person name="Hua S.X."/>
        </authorList>
    </citation>
    <scope>NUCLEOTIDE SEQUENCE [LARGE SCALE GENOMIC DNA]</scope>
    <source>
        <strain evidence="1 2">CBS 102.13</strain>
    </source>
</reference>
<accession>A0A2I2FCS1</accession>
<gene>
    <name evidence="1" type="ORF">BDW47DRAFT_105360</name>
</gene>
<dbReference type="EMBL" id="KZ559136">
    <property type="protein sequence ID" value="PLB38422.1"/>
    <property type="molecule type" value="Genomic_DNA"/>
</dbReference>
<dbReference type="Proteomes" id="UP000234585">
    <property type="component" value="Unassembled WGS sequence"/>
</dbReference>
<evidence type="ECO:0000313" key="1">
    <source>
        <dbReference type="EMBL" id="PLB38422.1"/>
    </source>
</evidence>
<dbReference type="AlphaFoldDB" id="A0A2I2FCS1"/>
<organism evidence="1 2">
    <name type="scientific">Aspergillus candidus</name>
    <dbReference type="NCBI Taxonomy" id="41067"/>
    <lineage>
        <taxon>Eukaryota</taxon>
        <taxon>Fungi</taxon>
        <taxon>Dikarya</taxon>
        <taxon>Ascomycota</taxon>
        <taxon>Pezizomycotina</taxon>
        <taxon>Eurotiomycetes</taxon>
        <taxon>Eurotiomycetidae</taxon>
        <taxon>Eurotiales</taxon>
        <taxon>Aspergillaceae</taxon>
        <taxon>Aspergillus</taxon>
        <taxon>Aspergillus subgen. Circumdati</taxon>
    </lineage>
</organism>
<keyword evidence="2" id="KW-1185">Reference proteome</keyword>
<dbReference type="STRING" id="41067.A0A2I2FCS1"/>
<dbReference type="GeneID" id="36519706"/>
<proteinExistence type="predicted"/>
<dbReference type="RefSeq" id="XP_024672434.1">
    <property type="nucleotide sequence ID" value="XM_024812546.1"/>
</dbReference>
<evidence type="ECO:0000313" key="2">
    <source>
        <dbReference type="Proteomes" id="UP000234585"/>
    </source>
</evidence>
<name>A0A2I2FCS1_ASPCN</name>
<dbReference type="OrthoDB" id="5411560at2759"/>
<protein>
    <submittedName>
        <fullName evidence="1">Uncharacterized protein</fullName>
    </submittedName>
</protein>